<evidence type="ECO:0000256" key="4">
    <source>
        <dbReference type="ARBA" id="ARBA00023136"/>
    </source>
</evidence>
<evidence type="ECO:0000259" key="7">
    <source>
        <dbReference type="Pfam" id="PF13906"/>
    </source>
</evidence>
<feature type="transmembrane region" description="Helical" evidence="6">
    <location>
        <begin position="597"/>
        <end position="619"/>
    </location>
</feature>
<organism evidence="8 9">
    <name type="scientific">Pocillopora damicornis</name>
    <name type="common">Cauliflower coral</name>
    <name type="synonym">Millepora damicornis</name>
    <dbReference type="NCBI Taxonomy" id="46731"/>
    <lineage>
        <taxon>Eukaryota</taxon>
        <taxon>Metazoa</taxon>
        <taxon>Cnidaria</taxon>
        <taxon>Anthozoa</taxon>
        <taxon>Hexacorallia</taxon>
        <taxon>Scleractinia</taxon>
        <taxon>Astrocoeniina</taxon>
        <taxon>Pocilloporidae</taxon>
        <taxon>Pocillopora</taxon>
    </lineage>
</organism>
<feature type="transmembrane region" description="Helical" evidence="6">
    <location>
        <begin position="922"/>
        <end position="941"/>
    </location>
</feature>
<dbReference type="OrthoDB" id="5982228at2759"/>
<feature type="transmembrane region" description="Helical" evidence="6">
    <location>
        <begin position="548"/>
        <end position="565"/>
    </location>
</feature>
<feature type="transmembrane region" description="Helical" evidence="6">
    <location>
        <begin position="490"/>
        <end position="509"/>
    </location>
</feature>
<reference evidence="8 9" key="1">
    <citation type="journal article" date="2018" name="Sci. Rep.">
        <title>Comparative analysis of the Pocillopora damicornis genome highlights role of immune system in coral evolution.</title>
        <authorList>
            <person name="Cunning R."/>
            <person name="Bay R.A."/>
            <person name="Gillette P."/>
            <person name="Baker A.C."/>
            <person name="Traylor-Knowles N."/>
        </authorList>
    </citation>
    <scope>NUCLEOTIDE SEQUENCE [LARGE SCALE GENOMIC DNA]</scope>
    <source>
        <strain evidence="8">RSMAS</strain>
        <tissue evidence="8">Whole animal</tissue>
    </source>
</reference>
<evidence type="ECO:0000256" key="1">
    <source>
        <dbReference type="ARBA" id="ARBA00004141"/>
    </source>
</evidence>
<feature type="transmembrane region" description="Helical" evidence="6">
    <location>
        <begin position="662"/>
        <end position="683"/>
    </location>
</feature>
<evidence type="ECO:0000256" key="2">
    <source>
        <dbReference type="ARBA" id="ARBA00022692"/>
    </source>
</evidence>
<feature type="transmembrane region" description="Helical" evidence="6">
    <location>
        <begin position="521"/>
        <end position="542"/>
    </location>
</feature>
<feature type="transmembrane region" description="Helical" evidence="6">
    <location>
        <begin position="1035"/>
        <end position="1057"/>
    </location>
</feature>
<feature type="transmembrane region" description="Helical" evidence="6">
    <location>
        <begin position="463"/>
        <end position="484"/>
    </location>
</feature>
<feature type="domain" description="Cationic amino acid transporter C-terminal" evidence="7">
    <location>
        <begin position="1067"/>
        <end position="1117"/>
    </location>
</feature>
<sequence>MVQGIAHPKMAYLLKRFTQKKLVDPETLSQSELSRCLSIFDLTSLGIGSTLGAGIYVLAGEVARSMAGPSIVVSFFIAAVASILSGLCYAEFGARVPKAGSAYIYSYVTVGELCAFVIGWNLFLEYVIGASSVARAWSDYFDSVLDGRIRNYVLTHIGEIHTSGLSRYPDFFALVLLLLVTFVLGIGVKNSSRFNNIFTGINLLVILFITCVGTYFARGENWTNDFTPFGISGVFTGAATCFYAFVGFDVIATTGEEARNPSRAIPISIVLSLGICFVAYFGVSAVLTLMVPYNQLAERGALPEVFAMRGAPWAKYIIAVGALCGLTASLIGGLFPLPRMLYAMASDGLIFKFLAKVHPKTEIPVIATVLSGALAAFLALIFDLEALVEMMSIGTLLAYTIVALCVLLLRYQPGSVGIVKGGEKIFLTNEETADHEAPREDTRLTQETDGPTLQTARLAAIGIYCNVATYFFISILLIWGGHAILNGRAWAIFMACLLGILLVTFIVLLVRQPQNKTPLPFKVPCVPAIPLFSIFINVFLILKLNYLTWIRFAVWMTIGLCRELVFPDRTMGCLWQFSRRKFISLEKLGETKLSRCLSLLDLTALGIGCTLGAGVYVIACEIARDVAGPATVISFLIAGIASVLSGLCYAEFGARVPKAGSAYIYSYVTVGELIAFIIGWNLVMEYMIGAAAIGRAWSAYFDSMLHDKVQLWVLENIGPIRIDGLGGYPDFLSAGIIFVLMIIQLFGVKKSTVFVSVVTCVNIIVILFIIIMGITLARPEYWSDFMPYGPTGVLAGSATAFFAFVGFDVIATAGEEAENPSKTIPLSIMLALTVCFLAYFGVSAAVTLIWPYNKLDYGAALPKAFEHRGADFAKYIIAAGALCGMTAAINGGLFPLPRLLYAMANDGLIFKCFAYVSKNTEVPFVGTIFSGILAGILGMIFELQALVEMMSIGTLQAYTIVSTSVLILRYQPGTVGFVKSSEEPESSSELKEPQQQPTERSGRISRCIIWFLFFYFFGLSAFLINGLIPMYEGELWAVILAVLLVIAFVAAVVMLSMQPKSITPLPFKVPLVPGLPLSSMFINIYLMMELNPATWMRFAVWMAIGLSIYIFYGLRHSVEGKRQHEQEGYVPLERIDGKDDQDKDVETLE</sequence>
<feature type="transmembrane region" description="Helical" evidence="6">
    <location>
        <begin position="363"/>
        <end position="382"/>
    </location>
</feature>
<feature type="transmembrane region" description="Helical" evidence="6">
    <location>
        <begin position="631"/>
        <end position="650"/>
    </location>
</feature>
<dbReference type="FunFam" id="1.20.1740.10:FF:000010">
    <property type="entry name" value="probable cationic amino acid transporter"/>
    <property type="match status" value="2"/>
</dbReference>
<feature type="transmembrane region" description="Helical" evidence="6">
    <location>
        <begin position="171"/>
        <end position="188"/>
    </location>
</feature>
<evidence type="ECO:0000256" key="6">
    <source>
        <dbReference type="SAM" id="Phobius"/>
    </source>
</evidence>
<proteinExistence type="predicted"/>
<feature type="domain" description="Cationic amino acid transporter C-terminal" evidence="7">
    <location>
        <begin position="521"/>
        <end position="561"/>
    </location>
</feature>
<feature type="transmembrane region" description="Helical" evidence="6">
    <location>
        <begin position="872"/>
        <end position="892"/>
    </location>
</feature>
<accession>A0A3M6TWN6</accession>
<dbReference type="AlphaFoldDB" id="A0A3M6TWN6"/>
<feature type="transmembrane region" description="Helical" evidence="6">
    <location>
        <begin position="1008"/>
        <end position="1029"/>
    </location>
</feature>
<dbReference type="STRING" id="46731.A0A3M6TWN6"/>
<dbReference type="Pfam" id="PF13520">
    <property type="entry name" value="AA_permease_2"/>
    <property type="match status" value="2"/>
</dbReference>
<dbReference type="InterPro" id="IPR002293">
    <property type="entry name" value="AA/rel_permease1"/>
</dbReference>
<feature type="transmembrane region" description="Helical" evidence="6">
    <location>
        <begin position="388"/>
        <end position="409"/>
    </location>
</feature>
<evidence type="ECO:0000256" key="3">
    <source>
        <dbReference type="ARBA" id="ARBA00022989"/>
    </source>
</evidence>
<protein>
    <recommendedName>
        <fullName evidence="7">Cationic amino acid transporter C-terminal domain-containing protein</fullName>
    </recommendedName>
</protein>
<feature type="transmembrane region" description="Helical" evidence="6">
    <location>
        <begin position="753"/>
        <end position="774"/>
    </location>
</feature>
<dbReference type="InterPro" id="IPR029485">
    <property type="entry name" value="CAT_C"/>
</dbReference>
<feature type="transmembrane region" description="Helical" evidence="6">
    <location>
        <begin position="1069"/>
        <end position="1088"/>
    </location>
</feature>
<keyword evidence="4 6" id="KW-0472">Membrane</keyword>
<comment type="caution">
    <text evidence="8">The sequence shown here is derived from an EMBL/GenBank/DDBJ whole genome shotgun (WGS) entry which is preliminary data.</text>
</comment>
<feature type="transmembrane region" description="Helical" evidence="6">
    <location>
        <begin position="1094"/>
        <end position="1114"/>
    </location>
</feature>
<evidence type="ECO:0000313" key="9">
    <source>
        <dbReference type="Proteomes" id="UP000275408"/>
    </source>
</evidence>
<feature type="transmembrane region" description="Helical" evidence="6">
    <location>
        <begin position="200"/>
        <end position="217"/>
    </location>
</feature>
<name>A0A3M6TWN6_POCDA</name>
<feature type="region of interest" description="Disordered" evidence="5">
    <location>
        <begin position="979"/>
        <end position="998"/>
    </location>
</feature>
<gene>
    <name evidence="8" type="ORF">pdam_00004162</name>
</gene>
<dbReference type="PANTHER" id="PTHR43243:SF105">
    <property type="entry name" value="CATIONIC AMINO ACID TRANSPORTER C-TERMINAL DOMAIN-CONTAINING PROTEIN"/>
    <property type="match status" value="1"/>
</dbReference>
<feature type="region of interest" description="Disordered" evidence="5">
    <location>
        <begin position="1129"/>
        <end position="1149"/>
    </location>
</feature>
<dbReference type="PANTHER" id="PTHR43243">
    <property type="entry name" value="INNER MEMBRANE TRANSPORTER YGJI-RELATED"/>
    <property type="match status" value="1"/>
</dbReference>
<keyword evidence="3 6" id="KW-1133">Transmembrane helix</keyword>
<feature type="transmembrane region" description="Helical" evidence="6">
    <location>
        <begin position="102"/>
        <end position="123"/>
    </location>
</feature>
<feature type="transmembrane region" description="Helical" evidence="6">
    <location>
        <begin position="794"/>
        <end position="814"/>
    </location>
</feature>
<dbReference type="GO" id="GO:0015171">
    <property type="term" value="F:amino acid transmembrane transporter activity"/>
    <property type="evidence" value="ECO:0007669"/>
    <property type="project" value="TreeGrafter"/>
</dbReference>
<feature type="transmembrane region" description="Helical" evidence="6">
    <location>
        <begin position="731"/>
        <end position="748"/>
    </location>
</feature>
<dbReference type="Gene3D" id="1.20.1740.10">
    <property type="entry name" value="Amino acid/polyamine transporter I"/>
    <property type="match status" value="2"/>
</dbReference>
<keyword evidence="9" id="KW-1185">Reference proteome</keyword>
<keyword evidence="2 6" id="KW-0812">Transmembrane</keyword>
<evidence type="ECO:0000256" key="5">
    <source>
        <dbReference type="SAM" id="MobiDB-lite"/>
    </source>
</evidence>
<feature type="transmembrane region" description="Helical" evidence="6">
    <location>
        <begin position="229"/>
        <end position="252"/>
    </location>
</feature>
<feature type="transmembrane region" description="Helical" evidence="6">
    <location>
        <begin position="39"/>
        <end position="59"/>
    </location>
</feature>
<feature type="transmembrane region" description="Helical" evidence="6">
    <location>
        <begin position="71"/>
        <end position="90"/>
    </location>
</feature>
<feature type="transmembrane region" description="Helical" evidence="6">
    <location>
        <begin position="264"/>
        <end position="293"/>
    </location>
</feature>
<dbReference type="GO" id="GO:0005886">
    <property type="term" value="C:plasma membrane"/>
    <property type="evidence" value="ECO:0007669"/>
    <property type="project" value="TreeGrafter"/>
</dbReference>
<dbReference type="Pfam" id="PF13906">
    <property type="entry name" value="AA_permease_C"/>
    <property type="match status" value="2"/>
</dbReference>
<feature type="transmembrane region" description="Helical" evidence="6">
    <location>
        <begin position="313"/>
        <end position="342"/>
    </location>
</feature>
<comment type="subcellular location">
    <subcellularLocation>
        <location evidence="1">Membrane</location>
        <topology evidence="1">Multi-pass membrane protein</topology>
    </subcellularLocation>
</comment>
<dbReference type="Proteomes" id="UP000275408">
    <property type="component" value="Unassembled WGS sequence"/>
</dbReference>
<evidence type="ECO:0000313" key="8">
    <source>
        <dbReference type="EMBL" id="RMX45772.1"/>
    </source>
</evidence>
<dbReference type="EMBL" id="RCHS01002783">
    <property type="protein sequence ID" value="RMX45772.1"/>
    <property type="molecule type" value="Genomic_DNA"/>
</dbReference>
<feature type="transmembrane region" description="Helical" evidence="6">
    <location>
        <begin position="826"/>
        <end position="852"/>
    </location>
</feature>